<dbReference type="AlphaFoldDB" id="A0A517Z9Y7"/>
<feature type="transmembrane region" description="Helical" evidence="4">
    <location>
        <begin position="93"/>
        <end position="114"/>
    </location>
</feature>
<dbReference type="PANTHER" id="PTHR44227:SF3">
    <property type="entry name" value="PROTEIN O-MANNOSYL-TRANSFERASE TMTC4"/>
    <property type="match status" value="1"/>
</dbReference>
<evidence type="ECO:0000256" key="2">
    <source>
        <dbReference type="ARBA" id="ARBA00022803"/>
    </source>
</evidence>
<dbReference type="GO" id="GO:0030968">
    <property type="term" value="P:endoplasmic reticulum unfolded protein response"/>
    <property type="evidence" value="ECO:0007669"/>
    <property type="project" value="TreeGrafter"/>
</dbReference>
<dbReference type="EMBL" id="CP036275">
    <property type="protein sequence ID" value="QDU39293.1"/>
    <property type="molecule type" value="Genomic_DNA"/>
</dbReference>
<evidence type="ECO:0000256" key="1">
    <source>
        <dbReference type="ARBA" id="ARBA00022737"/>
    </source>
</evidence>
<feature type="repeat" description="TPR" evidence="3">
    <location>
        <begin position="439"/>
        <end position="472"/>
    </location>
</feature>
<feature type="transmembrane region" description="Helical" evidence="4">
    <location>
        <begin position="398"/>
        <end position="416"/>
    </location>
</feature>
<keyword evidence="4" id="KW-0812">Transmembrane</keyword>
<feature type="transmembrane region" description="Helical" evidence="4">
    <location>
        <begin position="309"/>
        <end position="327"/>
    </location>
</feature>
<evidence type="ECO:0000259" key="5">
    <source>
        <dbReference type="Pfam" id="PF13231"/>
    </source>
</evidence>
<protein>
    <submittedName>
        <fullName evidence="6">TPR repeat-containing protein YrrB</fullName>
    </submittedName>
</protein>
<dbReference type="GO" id="GO:0000030">
    <property type="term" value="F:mannosyltransferase activity"/>
    <property type="evidence" value="ECO:0007669"/>
    <property type="project" value="TreeGrafter"/>
</dbReference>
<evidence type="ECO:0000313" key="7">
    <source>
        <dbReference type="Proteomes" id="UP000320496"/>
    </source>
</evidence>
<reference evidence="6 7" key="1">
    <citation type="submission" date="2019-02" db="EMBL/GenBank/DDBJ databases">
        <title>Deep-cultivation of Planctomycetes and their phenomic and genomic characterization uncovers novel biology.</title>
        <authorList>
            <person name="Wiegand S."/>
            <person name="Jogler M."/>
            <person name="Boedeker C."/>
            <person name="Pinto D."/>
            <person name="Vollmers J."/>
            <person name="Rivas-Marin E."/>
            <person name="Kohn T."/>
            <person name="Peeters S.H."/>
            <person name="Heuer A."/>
            <person name="Rast P."/>
            <person name="Oberbeckmann S."/>
            <person name="Bunk B."/>
            <person name="Jeske O."/>
            <person name="Meyerdierks A."/>
            <person name="Storesund J.E."/>
            <person name="Kallscheuer N."/>
            <person name="Luecker S."/>
            <person name="Lage O.M."/>
            <person name="Pohl T."/>
            <person name="Merkel B.J."/>
            <person name="Hornburger P."/>
            <person name="Mueller R.-W."/>
            <person name="Bruemmer F."/>
            <person name="Labrenz M."/>
            <person name="Spormann A.M."/>
            <person name="Op den Camp H."/>
            <person name="Overmann J."/>
            <person name="Amann R."/>
            <person name="Jetten M.S.M."/>
            <person name="Mascher T."/>
            <person name="Medema M.H."/>
            <person name="Devos D.P."/>
            <person name="Kaster A.-K."/>
            <person name="Ovreas L."/>
            <person name="Rohde M."/>
            <person name="Galperin M.Y."/>
            <person name="Jogler C."/>
        </authorList>
    </citation>
    <scope>NUCLEOTIDE SEQUENCE [LARGE SCALE GENOMIC DNA]</scope>
    <source>
        <strain evidence="6 7">Mal4</strain>
    </source>
</reference>
<feature type="transmembrane region" description="Helical" evidence="4">
    <location>
        <begin position="365"/>
        <end position="386"/>
    </location>
</feature>
<evidence type="ECO:0000256" key="4">
    <source>
        <dbReference type="SAM" id="Phobius"/>
    </source>
</evidence>
<dbReference type="InterPro" id="IPR013105">
    <property type="entry name" value="TPR_2"/>
</dbReference>
<name>A0A517Z9Y7_9PLAN</name>
<dbReference type="Proteomes" id="UP000320496">
    <property type="component" value="Chromosome"/>
</dbReference>
<feature type="transmembrane region" description="Helical" evidence="4">
    <location>
        <begin position="24"/>
        <end position="43"/>
    </location>
</feature>
<dbReference type="RefSeq" id="WP_197443565.1">
    <property type="nucleotide sequence ID" value="NZ_CP036275.1"/>
</dbReference>
<dbReference type="Pfam" id="PF13432">
    <property type="entry name" value="TPR_16"/>
    <property type="match status" value="2"/>
</dbReference>
<keyword evidence="1" id="KW-0677">Repeat</keyword>
<accession>A0A517Z9Y7</accession>
<feature type="repeat" description="TPR" evidence="3">
    <location>
        <begin position="511"/>
        <end position="544"/>
    </location>
</feature>
<feature type="transmembrane region" description="Helical" evidence="4">
    <location>
        <begin position="126"/>
        <end position="145"/>
    </location>
</feature>
<keyword evidence="2 3" id="KW-0802">TPR repeat</keyword>
<dbReference type="PROSITE" id="PS50293">
    <property type="entry name" value="TPR_REGION"/>
    <property type="match status" value="1"/>
</dbReference>
<sequence length="702" mass="78403">MSGATIEAEGQTAGPREAASHGRLAAWAPWLIVAAAVACYANSFEGTFVFDDENVIVINPTVRQLWSIPQRSNRPLTEWTFGVNYAISGLQTWSWHLVNLLIHAAAGMTLYGIVRRTLQRATVPADIRTAATGLALTTALVWTVHPLQTQAVTYIVQRMESLMGLFYLLTLYCFIRSDGSSRTRRWLLLSVVCCFLGMQSKPVMITAPFVMLLYDRIFVATTWKELLRRRWGYHLALWAVSVTTVAWSARYATAAISKGVESGAAERITSTSYLFTQAEVLLWYLRLSVWPAGQCIDYGWPFRERLSEVLLPGLVIVALLLATLWCLLRRSPWGFVGAWFFVILAPTSSFVAIRDAAFEHRMYLPLASVVLAVVVGGYRLIVWGSGRQQVAYGTRRTLQWAAVSLVVLLLGTVTILRNGVYASDRLLWEDVIAKAPQNPRGYNNLGRVYELAGNAEQALVLYEEALARNPHPPMSVFVYHNRARVLIELGRIEEALADIETAIEESDGKLSISYMLRGIGYRRQGRLDEAMSEFDRSIELNPDFADTWNNRGLVRLMQNDLDAAEADFDRAIELRPDLAEPYANRGVVHRRRNQLGKAIADYTRALKRDPRHLDARYNRGLALAAAGRAGDALADFTAILKQDPGNTDAWRERAFTYAGAGDVRRCLADLQRYEELGGRLSPEAAAAVKQMVSRAAAANRRP</sequence>
<feature type="domain" description="Glycosyltransferase RgtA/B/C/D-like" evidence="5">
    <location>
        <begin position="75"/>
        <end position="247"/>
    </location>
</feature>
<dbReference type="InterPro" id="IPR052346">
    <property type="entry name" value="O-mannosyl-transferase_TMTC"/>
</dbReference>
<evidence type="ECO:0000256" key="3">
    <source>
        <dbReference type="PROSITE-ProRule" id="PRU00339"/>
    </source>
</evidence>
<dbReference type="Pfam" id="PF07719">
    <property type="entry name" value="TPR_2"/>
    <property type="match status" value="1"/>
</dbReference>
<dbReference type="KEGG" id="mri:Mal4_36320"/>
<dbReference type="PROSITE" id="PS50005">
    <property type="entry name" value="TPR"/>
    <property type="match status" value="4"/>
</dbReference>
<dbReference type="Pfam" id="PF13181">
    <property type="entry name" value="TPR_8"/>
    <property type="match status" value="1"/>
</dbReference>
<feature type="transmembrane region" description="Helical" evidence="4">
    <location>
        <begin position="151"/>
        <end position="174"/>
    </location>
</feature>
<dbReference type="SMART" id="SM00028">
    <property type="entry name" value="TPR"/>
    <property type="match status" value="7"/>
</dbReference>
<dbReference type="InterPro" id="IPR011990">
    <property type="entry name" value="TPR-like_helical_dom_sf"/>
</dbReference>
<feature type="repeat" description="TPR" evidence="3">
    <location>
        <begin position="545"/>
        <end position="578"/>
    </location>
</feature>
<dbReference type="InterPro" id="IPR038731">
    <property type="entry name" value="RgtA/B/C-like"/>
</dbReference>
<dbReference type="Gene3D" id="1.25.40.10">
    <property type="entry name" value="Tetratricopeptide repeat domain"/>
    <property type="match status" value="3"/>
</dbReference>
<organism evidence="6 7">
    <name type="scientific">Maioricimonas rarisocia</name>
    <dbReference type="NCBI Taxonomy" id="2528026"/>
    <lineage>
        <taxon>Bacteria</taxon>
        <taxon>Pseudomonadati</taxon>
        <taxon>Planctomycetota</taxon>
        <taxon>Planctomycetia</taxon>
        <taxon>Planctomycetales</taxon>
        <taxon>Planctomycetaceae</taxon>
        <taxon>Maioricimonas</taxon>
    </lineage>
</organism>
<dbReference type="PANTHER" id="PTHR44227">
    <property type="match status" value="1"/>
</dbReference>
<feature type="transmembrane region" description="Helical" evidence="4">
    <location>
        <begin position="231"/>
        <end position="249"/>
    </location>
</feature>
<gene>
    <name evidence="6" type="primary">yrrB_4</name>
    <name evidence="6" type="ORF">Mal4_36320</name>
</gene>
<keyword evidence="4" id="KW-0472">Membrane</keyword>
<proteinExistence type="predicted"/>
<dbReference type="GO" id="GO:0035269">
    <property type="term" value="P:protein O-linked glycosylation via mannose"/>
    <property type="evidence" value="ECO:0007669"/>
    <property type="project" value="TreeGrafter"/>
</dbReference>
<dbReference type="SUPFAM" id="SSF48452">
    <property type="entry name" value="TPR-like"/>
    <property type="match status" value="2"/>
</dbReference>
<keyword evidence="7" id="KW-1185">Reference proteome</keyword>
<keyword evidence="4" id="KW-1133">Transmembrane helix</keyword>
<dbReference type="InterPro" id="IPR019734">
    <property type="entry name" value="TPR_rpt"/>
</dbReference>
<feature type="repeat" description="TPR" evidence="3">
    <location>
        <begin position="579"/>
        <end position="612"/>
    </location>
</feature>
<dbReference type="Pfam" id="PF13231">
    <property type="entry name" value="PMT_2"/>
    <property type="match status" value="1"/>
</dbReference>
<feature type="transmembrane region" description="Helical" evidence="4">
    <location>
        <begin position="333"/>
        <end position="353"/>
    </location>
</feature>
<evidence type="ECO:0000313" key="6">
    <source>
        <dbReference type="EMBL" id="QDU39293.1"/>
    </source>
</evidence>